<protein>
    <submittedName>
        <fullName evidence="6">Retrovirus-related Pol polyprotein from transposon RE2</fullName>
    </submittedName>
</protein>
<feature type="region of interest" description="Disordered" evidence="3">
    <location>
        <begin position="409"/>
        <end position="443"/>
    </location>
</feature>
<gene>
    <name evidence="6" type="primary">RE2_1296</name>
    <name evidence="6" type="ORF">CK203_063854</name>
</gene>
<keyword evidence="2" id="KW-0479">Metal-binding</keyword>
<dbReference type="Pfam" id="PF22936">
    <property type="entry name" value="Pol_BBD"/>
    <property type="match status" value="1"/>
</dbReference>
<dbReference type="InterPro" id="IPR001878">
    <property type="entry name" value="Znf_CCHC"/>
</dbReference>
<feature type="domain" description="CCHC-type" evidence="5">
    <location>
        <begin position="449"/>
        <end position="465"/>
    </location>
</feature>
<dbReference type="Pfam" id="PF13968">
    <property type="entry name" value="DUF4220"/>
    <property type="match status" value="1"/>
</dbReference>
<dbReference type="InterPro" id="IPR054722">
    <property type="entry name" value="PolX-like_BBD"/>
</dbReference>
<dbReference type="InterPro" id="IPR043502">
    <property type="entry name" value="DNA/RNA_pol_sf"/>
</dbReference>
<dbReference type="SUPFAM" id="SSF56672">
    <property type="entry name" value="DNA/RNA polymerases"/>
    <property type="match status" value="1"/>
</dbReference>
<dbReference type="InterPro" id="IPR013103">
    <property type="entry name" value="RVT_2"/>
</dbReference>
<dbReference type="Pfam" id="PF13976">
    <property type="entry name" value="gag_pre-integrs"/>
    <property type="match status" value="1"/>
</dbReference>
<organism evidence="6 7">
    <name type="scientific">Vitis vinifera</name>
    <name type="common">Grape</name>
    <dbReference type="NCBI Taxonomy" id="29760"/>
    <lineage>
        <taxon>Eukaryota</taxon>
        <taxon>Viridiplantae</taxon>
        <taxon>Streptophyta</taxon>
        <taxon>Embryophyta</taxon>
        <taxon>Tracheophyta</taxon>
        <taxon>Spermatophyta</taxon>
        <taxon>Magnoliopsida</taxon>
        <taxon>eudicotyledons</taxon>
        <taxon>Gunneridae</taxon>
        <taxon>Pentapetalae</taxon>
        <taxon>rosids</taxon>
        <taxon>Vitales</taxon>
        <taxon>Vitaceae</taxon>
        <taxon>Viteae</taxon>
        <taxon>Vitis</taxon>
    </lineage>
</organism>
<dbReference type="Pfam" id="PF07727">
    <property type="entry name" value="RVT_2"/>
    <property type="match status" value="1"/>
</dbReference>
<dbReference type="GO" id="GO:0008270">
    <property type="term" value="F:zinc ion binding"/>
    <property type="evidence" value="ECO:0007669"/>
    <property type="project" value="UniProtKB-KW"/>
</dbReference>
<dbReference type="InterPro" id="IPR025315">
    <property type="entry name" value="DUF4220"/>
</dbReference>
<proteinExistence type="predicted"/>
<dbReference type="Pfam" id="PF14223">
    <property type="entry name" value="Retrotran_gag_2"/>
    <property type="match status" value="1"/>
</dbReference>
<keyword evidence="1" id="KW-0064">Aspartyl protease</keyword>
<comment type="caution">
    <text evidence="6">The sequence shown here is derived from an EMBL/GenBank/DDBJ whole genome shotgun (WGS) entry which is preliminary data.</text>
</comment>
<reference evidence="6 7" key="1">
    <citation type="journal article" date="2018" name="PLoS Genet.">
        <title>Population sequencing reveals clonal diversity and ancestral inbreeding in the grapevine cultivar Chardonnay.</title>
        <authorList>
            <person name="Roach M.J."/>
            <person name="Johnson D.L."/>
            <person name="Bohlmann J."/>
            <person name="van Vuuren H.J."/>
            <person name="Jones S.J."/>
            <person name="Pretorius I.S."/>
            <person name="Schmidt S.A."/>
            <person name="Borneman A.R."/>
        </authorList>
    </citation>
    <scope>NUCLEOTIDE SEQUENCE [LARGE SCALE GENOMIC DNA]</scope>
    <source>
        <strain evidence="7">cv. Chardonnay</strain>
        <tissue evidence="6">Leaf</tissue>
    </source>
</reference>
<dbReference type="PANTHER" id="PTHR47481">
    <property type="match status" value="1"/>
</dbReference>
<keyword evidence="2" id="KW-0863">Zinc-finger</keyword>
<evidence type="ECO:0000256" key="1">
    <source>
        <dbReference type="ARBA" id="ARBA00022750"/>
    </source>
</evidence>
<evidence type="ECO:0000259" key="5">
    <source>
        <dbReference type="PROSITE" id="PS50158"/>
    </source>
</evidence>
<evidence type="ECO:0000256" key="3">
    <source>
        <dbReference type="SAM" id="MobiDB-lite"/>
    </source>
</evidence>
<dbReference type="AlphaFoldDB" id="A0A438FPN0"/>
<keyword evidence="4" id="KW-0472">Membrane</keyword>
<feature type="transmembrane region" description="Helical" evidence="4">
    <location>
        <begin position="20"/>
        <end position="39"/>
    </location>
</feature>
<keyword evidence="1" id="KW-0645">Protease</keyword>
<dbReference type="GO" id="GO:0003676">
    <property type="term" value="F:nucleic acid binding"/>
    <property type="evidence" value="ECO:0007669"/>
    <property type="project" value="InterPro"/>
</dbReference>
<dbReference type="SUPFAM" id="SSF57756">
    <property type="entry name" value="Retrovirus zinc finger-like domains"/>
    <property type="match status" value="1"/>
</dbReference>
<dbReference type="InterPro" id="IPR025724">
    <property type="entry name" value="GAG-pre-integrase_dom"/>
</dbReference>
<name>A0A438FPN0_VITVI</name>
<accession>A0A438FPN0</accession>
<dbReference type="Proteomes" id="UP000288805">
    <property type="component" value="Unassembled WGS sequence"/>
</dbReference>
<dbReference type="EMBL" id="QGNW01000799">
    <property type="protein sequence ID" value="RVW61902.1"/>
    <property type="molecule type" value="Genomic_DNA"/>
</dbReference>
<keyword evidence="4" id="KW-0812">Transmembrane</keyword>
<sequence length="1141" mass="128225">MLGVLGSRRKYTSRNWLRYILWLAYSLAYRIAAVSIAIISNDLGYCDNPSQQIRAFWAPFLLLHLGGPDTITAYSSEDNALRERYFLGLFTHFVGADYIFLGSWKATPLNILAILMFKAGLIKYLDRTFYLMSRSNARFTKFVIRWLRDKGDKGDGGDDGGSHDDGGAVTRSLVMPHSWQASLGNLYSSLLPLFSHTLAQINASKLQRVFPVFLASAMATSSSDSFPIAINATQQITARLTPTNFPSWHAQFESLLLGYNLFGYVDGTHTCPPYRLSPTVIPLIATSKTSHQAWTKLTKLYASRSRTRVMQLKEDLTLMQRGNRSITEYLHSVKTIADELALIDAPLSQDDITLYVFHGLGSDFRDIVAPIRARESSLSFEELHDLLLGHEAYLRRLDCTAQSLVVTANTTQRRDSRSSKNQSSSTYQQSKNDSRSKSRQSKQYKYPPRCQYCDQQGHIAKYCPKLRPSDATVNCTTTTSSPNKRWLIDSAASHNITSQVSNLQFHSEYDGTDEVIIGDGSGLPITHSGSLTLSFPNRKFQVEDTLCVPTINKNLISVHHFTKQNNVILEFHPTYFLVKDRRTGEILLQGPCENGVYPMPSSPAATPIAFVHERTSVAGWHQRLGHPSFKVVTRLISSFSLPTTSCLSGSNNCHSCSITKAHQLPFHKHGLTSTTPFDLLYTDVWGPSPTPSLNGHRYYDQFCSLLPGSFQQSHGLKELSPLLLRLQVKIQLLCNLKTPLSTSDQVILRPSTSVSQPENSIPSSPPPCPRTIITRSMNNIFRPKQLHTTTKHPLPEPPEPSCVSQALKDPHWRKAMSEEVTALLQHGTWELVPPTPGQNLVGCKFVFRKKRNPDGTINRYKARLVAKGFHQRQLDINNAFLHGNLEETVFMHQPPGFEDPSQPQHVCKLKKSIYGLKQAPRQWYKALRDASSALVLFTRPLTTLCSSISLMISCVTAFQRYGLLALFLGIEVIPTPQGLFLSQHQYIRDLLSRTSMENAKETLTPMSTTAKLTVQDNSECVDSTEYRKIIGALQYLGLTRPDIAFAVNRLSQFMQKPTTNHWAAAKRLLRYLKQTMFHGILLQKHDQFQLKTYSDADWASIRTLVFQPLLSSHSLVLIQSHGLHVSKGQSQDHLQKQSFGH</sequence>
<evidence type="ECO:0000313" key="7">
    <source>
        <dbReference type="Proteomes" id="UP000288805"/>
    </source>
</evidence>
<evidence type="ECO:0000256" key="2">
    <source>
        <dbReference type="PROSITE-ProRule" id="PRU00047"/>
    </source>
</evidence>
<keyword evidence="1" id="KW-0378">Hydrolase</keyword>
<dbReference type="PANTHER" id="PTHR47481:SF9">
    <property type="entry name" value="RETROTRANSPOSON GAG DOMAIN-CONTAINING PROTEIN"/>
    <property type="match status" value="1"/>
</dbReference>
<feature type="compositionally biased region" description="Low complexity" evidence="3">
    <location>
        <begin position="419"/>
        <end position="431"/>
    </location>
</feature>
<evidence type="ECO:0000256" key="4">
    <source>
        <dbReference type="SAM" id="Phobius"/>
    </source>
</evidence>
<evidence type="ECO:0000313" key="6">
    <source>
        <dbReference type="EMBL" id="RVW61902.1"/>
    </source>
</evidence>
<dbReference type="GO" id="GO:0004190">
    <property type="term" value="F:aspartic-type endopeptidase activity"/>
    <property type="evidence" value="ECO:0007669"/>
    <property type="project" value="UniProtKB-KW"/>
</dbReference>
<keyword evidence="4" id="KW-1133">Transmembrane helix</keyword>
<dbReference type="PROSITE" id="PS50158">
    <property type="entry name" value="ZF_CCHC"/>
    <property type="match status" value="1"/>
</dbReference>
<dbReference type="Gene3D" id="4.10.60.10">
    <property type="entry name" value="Zinc finger, CCHC-type"/>
    <property type="match status" value="1"/>
</dbReference>
<dbReference type="InterPro" id="IPR036875">
    <property type="entry name" value="Znf_CCHC_sf"/>
</dbReference>
<keyword evidence="2" id="KW-0862">Zinc</keyword>